<sequence>MRPMNPTWIATSAPLVLTSRTRWKNIKLQIWDRAGQERFRTITSSYYRGAHGDSGVGKSCLLLRFALSVSDVSESTVFVAFGGEVTKLINVHAVEVQQHACSIDDCFIKRGPTKTRPPKDYWFTLVGHHICFINVPAATQLQSLRRVQFLKQRPTMMFMLLEIDAKQMND</sequence>
<dbReference type="SUPFAM" id="SSF52540">
    <property type="entry name" value="P-loop containing nucleoside triphosphate hydrolases"/>
    <property type="match status" value="1"/>
</dbReference>
<accession>A0A8X7TLA4</accession>
<dbReference type="AlphaFoldDB" id="A0A8X7TLA4"/>
<comment type="caution">
    <text evidence="1">The sequence shown here is derived from an EMBL/GenBank/DDBJ whole genome shotgun (WGS) entry which is preliminary data.</text>
</comment>
<dbReference type="Pfam" id="PF00071">
    <property type="entry name" value="Ras"/>
    <property type="match status" value="1"/>
</dbReference>
<proteinExistence type="predicted"/>
<dbReference type="InterPro" id="IPR050209">
    <property type="entry name" value="Rab_GTPases_membrane_traffic"/>
</dbReference>
<dbReference type="EMBL" id="JAAMPC010000029">
    <property type="protein sequence ID" value="KAG2245251.1"/>
    <property type="molecule type" value="Genomic_DNA"/>
</dbReference>
<dbReference type="InterPro" id="IPR027417">
    <property type="entry name" value="P-loop_NTPase"/>
</dbReference>
<dbReference type="Gene3D" id="3.40.50.300">
    <property type="entry name" value="P-loop containing nucleotide triphosphate hydrolases"/>
    <property type="match status" value="1"/>
</dbReference>
<organism evidence="1 2">
    <name type="scientific">Brassica carinata</name>
    <name type="common">Ethiopian mustard</name>
    <name type="synonym">Abyssinian cabbage</name>
    <dbReference type="NCBI Taxonomy" id="52824"/>
    <lineage>
        <taxon>Eukaryota</taxon>
        <taxon>Viridiplantae</taxon>
        <taxon>Streptophyta</taxon>
        <taxon>Embryophyta</taxon>
        <taxon>Tracheophyta</taxon>
        <taxon>Spermatophyta</taxon>
        <taxon>Magnoliopsida</taxon>
        <taxon>eudicotyledons</taxon>
        <taxon>Gunneridae</taxon>
        <taxon>Pentapetalae</taxon>
        <taxon>rosids</taxon>
        <taxon>malvids</taxon>
        <taxon>Brassicales</taxon>
        <taxon>Brassicaceae</taxon>
        <taxon>Brassiceae</taxon>
        <taxon>Brassica</taxon>
    </lineage>
</organism>
<dbReference type="Proteomes" id="UP000886595">
    <property type="component" value="Unassembled WGS sequence"/>
</dbReference>
<dbReference type="GO" id="GO:0003924">
    <property type="term" value="F:GTPase activity"/>
    <property type="evidence" value="ECO:0007669"/>
    <property type="project" value="InterPro"/>
</dbReference>
<dbReference type="PANTHER" id="PTHR47979">
    <property type="entry name" value="DRAB11-RELATED"/>
    <property type="match status" value="1"/>
</dbReference>
<evidence type="ECO:0000313" key="2">
    <source>
        <dbReference type="Proteomes" id="UP000886595"/>
    </source>
</evidence>
<name>A0A8X7TLA4_BRACI</name>
<gene>
    <name evidence="1" type="ORF">Bca52824_092912</name>
</gene>
<evidence type="ECO:0000313" key="1">
    <source>
        <dbReference type="EMBL" id="KAG2245251.1"/>
    </source>
</evidence>
<dbReference type="GO" id="GO:0005525">
    <property type="term" value="F:GTP binding"/>
    <property type="evidence" value="ECO:0007669"/>
    <property type="project" value="InterPro"/>
</dbReference>
<dbReference type="OrthoDB" id="6585768at2759"/>
<keyword evidence="2" id="KW-1185">Reference proteome</keyword>
<dbReference type="InterPro" id="IPR001806">
    <property type="entry name" value="Small_GTPase"/>
</dbReference>
<reference evidence="1 2" key="1">
    <citation type="submission" date="2020-02" db="EMBL/GenBank/DDBJ databases">
        <authorList>
            <person name="Ma Q."/>
            <person name="Huang Y."/>
            <person name="Song X."/>
            <person name="Pei D."/>
        </authorList>
    </citation>
    <scope>NUCLEOTIDE SEQUENCE [LARGE SCALE GENOMIC DNA]</scope>
    <source>
        <strain evidence="1">Sxm20200214</strain>
        <tissue evidence="1">Leaf</tissue>
    </source>
</reference>
<protein>
    <submittedName>
        <fullName evidence="1">Uncharacterized protein</fullName>
    </submittedName>
</protein>